<gene>
    <name evidence="2" type="ORF">M0L20_28570</name>
</gene>
<keyword evidence="1" id="KW-0175">Coiled coil</keyword>
<name>A0ABT0HUI6_9BACT</name>
<reference evidence="2 3" key="1">
    <citation type="submission" date="2022-04" db="EMBL/GenBank/DDBJ databases">
        <title>Spirosoma sp. strain RP8 genome sequencing and assembly.</title>
        <authorList>
            <person name="Jung Y."/>
        </authorList>
    </citation>
    <scope>NUCLEOTIDE SEQUENCE [LARGE SCALE GENOMIC DNA]</scope>
    <source>
        <strain evidence="2 3">RP8</strain>
    </source>
</reference>
<sequence length="800" mass="90866">MKLFLASRFASFFAISIITNSFVFGQIQFDGSAKLLNSPPETITIDQSLSFKIAPNKADALLYFRDLVMRMDKAYLSLSKSSTQDSYIQLGVNRESLAKAKNEIGCWLRFLPTWIKYPLKSDLSQCECKDVTTSYLTSPEKWFNELYTIYAYADRSTRTDSLIGQFNPDAKFENFVSNIDLTAFDKDTRLLQIDLRVKHAVNLLISQQVAALKSSGFQLPDSDSIDEINRNLSTWERTYKSTYKNAPSSFTDADKNALGIIDKEIRKSKNEGFVILNQSDYCSIADKIQQLELPVQNYYKAIQLGFEPFVQFYNATSYADLSLRWLWYTGGVLNAQPFDVVIPNGLNDELNDFSKSLIQLKRDSTLYQAEKVVLSQRLSKETGPELVVTEKKLAKLEGDIFDKKRAIKDAEKKVAELTAKKAKLTKDESELADQQLRRDWFLNSVLLAFRRGNPYVLMRHHDAQAEYKLMSPLKDFRSFYQEENQDVAVLIHNNRDSIKVTTETAPFSEVSITTALLLPAFEEISGIAFDGIKAIMAEENFALEKAGGYTLPKALADRKACKQIVDNFVKGRFFAEDAPKMIGFYRSQFRELNLPTSDKEDTKPAFFTQMISPKPDTLASQTMKYTIKNSKTGTTERTEKYTISTLKRILPIAGLGYSFYNQPSVTINEDGSIKTTKLGGFFPLVGLKIHLFKTNVSDRHFIIHSKRVPLDYHYKFDFRKIHAVLGINALHPLNSFVAGIGIDLWSGFSLQGGYNIVRAQQPVLQANKVIDTRNYLDAKSKFVSITIDPSLFMPIIKLFR</sequence>
<organism evidence="2 3">
    <name type="scientific">Spirosoma liriopis</name>
    <dbReference type="NCBI Taxonomy" id="2937440"/>
    <lineage>
        <taxon>Bacteria</taxon>
        <taxon>Pseudomonadati</taxon>
        <taxon>Bacteroidota</taxon>
        <taxon>Cytophagia</taxon>
        <taxon>Cytophagales</taxon>
        <taxon>Cytophagaceae</taxon>
        <taxon>Spirosoma</taxon>
    </lineage>
</organism>
<dbReference type="EMBL" id="JALPRF010000012">
    <property type="protein sequence ID" value="MCK8495854.1"/>
    <property type="molecule type" value="Genomic_DNA"/>
</dbReference>
<accession>A0ABT0HUI6</accession>
<comment type="caution">
    <text evidence="2">The sequence shown here is derived from an EMBL/GenBank/DDBJ whole genome shotgun (WGS) entry which is preliminary data.</text>
</comment>
<dbReference type="Proteomes" id="UP001202180">
    <property type="component" value="Unassembled WGS sequence"/>
</dbReference>
<evidence type="ECO:0000313" key="3">
    <source>
        <dbReference type="Proteomes" id="UP001202180"/>
    </source>
</evidence>
<keyword evidence="3" id="KW-1185">Reference proteome</keyword>
<evidence type="ECO:0000256" key="1">
    <source>
        <dbReference type="SAM" id="Coils"/>
    </source>
</evidence>
<feature type="coiled-coil region" evidence="1">
    <location>
        <begin position="393"/>
        <end position="434"/>
    </location>
</feature>
<proteinExistence type="predicted"/>
<dbReference type="RefSeq" id="WP_248480634.1">
    <property type="nucleotide sequence ID" value="NZ_JALPRF010000012.1"/>
</dbReference>
<evidence type="ECO:0000313" key="2">
    <source>
        <dbReference type="EMBL" id="MCK8495854.1"/>
    </source>
</evidence>
<protein>
    <submittedName>
        <fullName evidence="2">Uncharacterized protein</fullName>
    </submittedName>
</protein>